<evidence type="ECO:0008006" key="3">
    <source>
        <dbReference type="Google" id="ProtNLM"/>
    </source>
</evidence>
<dbReference type="AlphaFoldDB" id="A0A1V4HSH7"/>
<sequence>MKVEIEPNLFIESDTHGYQVVKYTGYRFDKKLNRDVETYNVLANFQTVKGCAKWISLSLKVKESTAATLKELVQDVKRIEKYIENKINF</sequence>
<dbReference type="EMBL" id="MBTG01000001">
    <property type="protein sequence ID" value="OPH61837.1"/>
    <property type="molecule type" value="Genomic_DNA"/>
</dbReference>
<protein>
    <recommendedName>
        <fullName evidence="3">DUF5405 domain-containing protein</fullName>
    </recommendedName>
</protein>
<comment type="caution">
    <text evidence="1">The sequence shown here is derived from an EMBL/GenBank/DDBJ whole genome shotgun (WGS) entry which is preliminary data.</text>
</comment>
<name>A0A1V4HSH7_9BACL</name>
<reference evidence="2" key="1">
    <citation type="submission" date="2016-07" db="EMBL/GenBank/DDBJ databases">
        <authorList>
            <person name="Florea S."/>
            <person name="Webb J.S."/>
            <person name="Jaromczyk J."/>
            <person name="Schardl C.L."/>
        </authorList>
    </citation>
    <scope>NUCLEOTIDE SEQUENCE [LARGE SCALE GENOMIC DNA]</scope>
    <source>
        <strain evidence="2">CY1</strain>
    </source>
</reference>
<keyword evidence="2" id="KW-1185">Reference proteome</keyword>
<evidence type="ECO:0000313" key="1">
    <source>
        <dbReference type="EMBL" id="OPH61837.1"/>
    </source>
</evidence>
<accession>A0A1V4HSH7</accession>
<evidence type="ECO:0000313" key="2">
    <source>
        <dbReference type="Proteomes" id="UP000190626"/>
    </source>
</evidence>
<organism evidence="1 2">
    <name type="scientific">Paenibacillus ferrarius</name>
    <dbReference type="NCBI Taxonomy" id="1469647"/>
    <lineage>
        <taxon>Bacteria</taxon>
        <taxon>Bacillati</taxon>
        <taxon>Bacillota</taxon>
        <taxon>Bacilli</taxon>
        <taxon>Bacillales</taxon>
        <taxon>Paenibacillaceae</taxon>
        <taxon>Paenibacillus</taxon>
    </lineage>
</organism>
<dbReference type="RefSeq" id="WP_079408838.1">
    <property type="nucleotide sequence ID" value="NZ_MBTG01000001.1"/>
</dbReference>
<dbReference type="OrthoDB" id="2625770at2"/>
<dbReference type="STRING" id="1469647.BC351_00935"/>
<proteinExistence type="predicted"/>
<dbReference type="Proteomes" id="UP000190626">
    <property type="component" value="Unassembled WGS sequence"/>
</dbReference>
<gene>
    <name evidence="1" type="ORF">BC351_00935</name>
</gene>